<sequence length="369" mass="39323">MIYAINGIYGESMKQISIAPQLRFRHDGNDLPLDKVLSLLAEVQAHGNLQAASQVLGQSYRGAWGHVKEVEALMGAPLLTMARGRGAVLTPLAQRLLWGQKRLQARLGPLLETMASELQTELDDLLLQDSDQMRLFASHGLAIAALVDFAGRAGLPIEVSYRGSIEAIAALAKHECEVASFHVPIGALAAPVLDHYGPLLKGKSYRVADVASRRLGLLVARGNPLGIHTLADLPRTGARFANRERGSGTRIIFDLLLAREGIDPAAVAGAENIEFTHAAVAAYIASGRADAGLAIEAAASQFGLDFLPILTERYCLMFPETGSESAHLRALLEILQSDAYRQAVHAIPGYSEAATGSIAPLSEAFPSLG</sequence>
<feature type="domain" description="PBP" evidence="2">
    <location>
        <begin position="153"/>
        <end position="336"/>
    </location>
</feature>
<dbReference type="InterPro" id="IPR000847">
    <property type="entry name" value="LysR_HTH_N"/>
</dbReference>
<reference evidence="3 4" key="1">
    <citation type="submission" date="2019-08" db="EMBL/GenBank/DDBJ databases">
        <authorList>
            <person name="Peeters C."/>
        </authorList>
    </citation>
    <scope>NUCLEOTIDE SEQUENCE [LARGE SCALE GENOMIC DNA]</scope>
    <source>
        <strain evidence="3 4">LMG 31014</strain>
    </source>
</reference>
<evidence type="ECO:0000259" key="2">
    <source>
        <dbReference type="Pfam" id="PF12727"/>
    </source>
</evidence>
<dbReference type="Pfam" id="PF12727">
    <property type="entry name" value="PBP_like"/>
    <property type="match status" value="1"/>
</dbReference>
<accession>A0ABY6VKW3</accession>
<gene>
    <name evidence="3" type="ORF">PSO31014_00029</name>
</gene>
<name>A0ABY6VKW3_9BURK</name>
<protein>
    <submittedName>
        <fullName evidence="3">LysR family transcriptional regulator</fullName>
    </submittedName>
</protein>
<feature type="domain" description="HTH lysR-type" evidence="1">
    <location>
        <begin position="37"/>
        <end position="93"/>
    </location>
</feature>
<evidence type="ECO:0000313" key="3">
    <source>
        <dbReference type="EMBL" id="VVD59590.1"/>
    </source>
</evidence>
<dbReference type="PANTHER" id="PTHR38431">
    <property type="entry name" value="BLL2305 PROTEIN"/>
    <property type="match status" value="1"/>
</dbReference>
<dbReference type="EMBL" id="CABPSG010000001">
    <property type="protein sequence ID" value="VVD59590.1"/>
    <property type="molecule type" value="Genomic_DNA"/>
</dbReference>
<organism evidence="3 4">
    <name type="scientific">Pandoraea soli</name>
    <dbReference type="NCBI Taxonomy" id="2508293"/>
    <lineage>
        <taxon>Bacteria</taxon>
        <taxon>Pseudomonadati</taxon>
        <taxon>Pseudomonadota</taxon>
        <taxon>Betaproteobacteria</taxon>
        <taxon>Burkholderiales</taxon>
        <taxon>Burkholderiaceae</taxon>
        <taxon>Pandoraea</taxon>
    </lineage>
</organism>
<evidence type="ECO:0000313" key="4">
    <source>
        <dbReference type="Proteomes" id="UP000405357"/>
    </source>
</evidence>
<dbReference type="Proteomes" id="UP000405357">
    <property type="component" value="Unassembled WGS sequence"/>
</dbReference>
<dbReference type="Pfam" id="PF00126">
    <property type="entry name" value="HTH_1"/>
    <property type="match status" value="1"/>
</dbReference>
<proteinExistence type="predicted"/>
<dbReference type="InterPro" id="IPR036390">
    <property type="entry name" value="WH_DNA-bd_sf"/>
</dbReference>
<dbReference type="SUPFAM" id="SSF53850">
    <property type="entry name" value="Periplasmic binding protein-like II"/>
    <property type="match status" value="1"/>
</dbReference>
<dbReference type="Gene3D" id="3.40.190.10">
    <property type="entry name" value="Periplasmic binding protein-like II"/>
    <property type="match status" value="1"/>
</dbReference>
<dbReference type="SUPFAM" id="SSF46785">
    <property type="entry name" value="Winged helix' DNA-binding domain"/>
    <property type="match status" value="1"/>
</dbReference>
<dbReference type="Gene3D" id="1.10.10.10">
    <property type="entry name" value="Winged helix-like DNA-binding domain superfamily/Winged helix DNA-binding domain"/>
    <property type="match status" value="1"/>
</dbReference>
<dbReference type="InterPro" id="IPR036388">
    <property type="entry name" value="WH-like_DNA-bd_sf"/>
</dbReference>
<comment type="caution">
    <text evidence="3">The sequence shown here is derived from an EMBL/GenBank/DDBJ whole genome shotgun (WGS) entry which is preliminary data.</text>
</comment>
<evidence type="ECO:0000259" key="1">
    <source>
        <dbReference type="Pfam" id="PF00126"/>
    </source>
</evidence>
<dbReference type="InterPro" id="IPR024370">
    <property type="entry name" value="PBP_domain"/>
</dbReference>
<dbReference type="PANTHER" id="PTHR38431:SF1">
    <property type="entry name" value="BLL2305 PROTEIN"/>
    <property type="match status" value="1"/>
</dbReference>
<keyword evidence="4" id="KW-1185">Reference proteome</keyword>